<protein>
    <submittedName>
        <fullName evidence="1">TIGR04500 family putative peptide maturation system protein</fullName>
    </submittedName>
</protein>
<evidence type="ECO:0000313" key="1">
    <source>
        <dbReference type="EMBL" id="MFC0861849.1"/>
    </source>
</evidence>
<comment type="caution">
    <text evidence="1">The sequence shown here is derived from an EMBL/GenBank/DDBJ whole genome shotgun (WGS) entry which is preliminary data.</text>
</comment>
<organism evidence="1 2">
    <name type="scientific">Sphaerimonospora cavernae</name>
    <dbReference type="NCBI Taxonomy" id="1740611"/>
    <lineage>
        <taxon>Bacteria</taxon>
        <taxon>Bacillati</taxon>
        <taxon>Actinomycetota</taxon>
        <taxon>Actinomycetes</taxon>
        <taxon>Streptosporangiales</taxon>
        <taxon>Streptosporangiaceae</taxon>
        <taxon>Sphaerimonospora</taxon>
    </lineage>
</organism>
<name>A0ABV6U071_9ACTN</name>
<accession>A0ABV6U071</accession>
<proteinExistence type="predicted"/>
<sequence>MTGYPQTLAAAVEVLRGLPRHRDAVPDARRTVAAWRAANPGCRAQLVVDERPGTPLVDYDLLVDHPDGGTVALTASAEDGVPWTVDHSTHWAASKVLRVDGQDLSVQTALLSMRAYGERDRTLHDDLIDYCILSLETWEDEEPSEDELQRASDDFRRRRGLHSRADTIRWLNQVGLTPQAYQNHLFALAKMNRFTRRTQAESAMAYFTDHAADFDRVSAVWAIGPEAALDELAGQNDAVAALGAGVTRPGGDLTVHVADRVSAELPEPLRGAAEGVAVGPVPYRDASLFGVVHHRRPAHPDDATLAAAGRAAFSAFMAERRAKAKIEWFWL</sequence>
<dbReference type="EMBL" id="JBHMQT010000006">
    <property type="protein sequence ID" value="MFC0861849.1"/>
    <property type="molecule type" value="Genomic_DNA"/>
</dbReference>
<dbReference type="NCBIfam" id="TIGR04500">
    <property type="entry name" value="PpiC_rel_mature"/>
    <property type="match status" value="1"/>
</dbReference>
<dbReference type="Proteomes" id="UP001589870">
    <property type="component" value="Unassembled WGS sequence"/>
</dbReference>
<gene>
    <name evidence="1" type="ORF">ACFHYQ_06005</name>
</gene>
<keyword evidence="2" id="KW-1185">Reference proteome</keyword>
<evidence type="ECO:0000313" key="2">
    <source>
        <dbReference type="Proteomes" id="UP001589870"/>
    </source>
</evidence>
<dbReference type="RefSeq" id="WP_394300067.1">
    <property type="nucleotide sequence ID" value="NZ_JBHMQT010000006.1"/>
</dbReference>
<reference evidence="1 2" key="1">
    <citation type="submission" date="2024-09" db="EMBL/GenBank/DDBJ databases">
        <authorList>
            <person name="Sun Q."/>
            <person name="Mori K."/>
        </authorList>
    </citation>
    <scope>NUCLEOTIDE SEQUENCE [LARGE SCALE GENOMIC DNA]</scope>
    <source>
        <strain evidence="1 2">TBRC 1851</strain>
    </source>
</reference>
<dbReference type="InterPro" id="IPR030985">
    <property type="entry name" value="PpiC-rel_mature"/>
</dbReference>